<evidence type="ECO:0000313" key="1">
    <source>
        <dbReference type="EMBL" id="EDO01288.1"/>
    </source>
</evidence>
<keyword evidence="2" id="KW-1185">Reference proteome</keyword>
<dbReference type="Proteomes" id="UP000001312">
    <property type="component" value="Unassembled WGS sequence"/>
</dbReference>
<sequence length="82" mass="9143">MHIKNHAELPSTILRELELMHRDLQLTNGNEVEISGVIWRAGQGVDVSPSKVMRSMSGVFEVILMLLVPFLSIDDSGHLFVS</sequence>
<dbReference type="AlphaFoldDB" id="A7EEM2"/>
<dbReference type="EMBL" id="CH476624">
    <property type="protein sequence ID" value="EDO01288.1"/>
    <property type="molecule type" value="Genomic_DNA"/>
</dbReference>
<dbReference type="InParanoid" id="A7EEM2"/>
<dbReference type="GeneID" id="5491490"/>
<proteinExistence type="predicted"/>
<gene>
    <name evidence="1" type="ORF">SS1G_03762</name>
</gene>
<reference evidence="2" key="1">
    <citation type="journal article" date="2011" name="PLoS Genet.">
        <title>Genomic analysis of the necrotrophic fungal pathogens Sclerotinia sclerotiorum and Botrytis cinerea.</title>
        <authorList>
            <person name="Amselem J."/>
            <person name="Cuomo C.A."/>
            <person name="van Kan J.A."/>
            <person name="Viaud M."/>
            <person name="Benito E.P."/>
            <person name="Couloux A."/>
            <person name="Coutinho P.M."/>
            <person name="de Vries R.P."/>
            <person name="Dyer P.S."/>
            <person name="Fillinger S."/>
            <person name="Fournier E."/>
            <person name="Gout L."/>
            <person name="Hahn M."/>
            <person name="Kohn L."/>
            <person name="Lapalu N."/>
            <person name="Plummer K.M."/>
            <person name="Pradier J.M."/>
            <person name="Quevillon E."/>
            <person name="Sharon A."/>
            <person name="Simon A."/>
            <person name="ten Have A."/>
            <person name="Tudzynski B."/>
            <person name="Tudzynski P."/>
            <person name="Wincker P."/>
            <person name="Andrew M."/>
            <person name="Anthouard V."/>
            <person name="Beever R.E."/>
            <person name="Beffa R."/>
            <person name="Benoit I."/>
            <person name="Bouzid O."/>
            <person name="Brault B."/>
            <person name="Chen Z."/>
            <person name="Choquer M."/>
            <person name="Collemare J."/>
            <person name="Cotton P."/>
            <person name="Danchin E.G."/>
            <person name="Da Silva C."/>
            <person name="Gautier A."/>
            <person name="Giraud C."/>
            <person name="Giraud T."/>
            <person name="Gonzalez C."/>
            <person name="Grossetete S."/>
            <person name="Guldener U."/>
            <person name="Henrissat B."/>
            <person name="Howlett B.J."/>
            <person name="Kodira C."/>
            <person name="Kretschmer M."/>
            <person name="Lappartient A."/>
            <person name="Leroch M."/>
            <person name="Levis C."/>
            <person name="Mauceli E."/>
            <person name="Neuveglise C."/>
            <person name="Oeser B."/>
            <person name="Pearson M."/>
            <person name="Poulain J."/>
            <person name="Poussereau N."/>
            <person name="Quesneville H."/>
            <person name="Rascle C."/>
            <person name="Schumacher J."/>
            <person name="Segurens B."/>
            <person name="Sexton A."/>
            <person name="Silva E."/>
            <person name="Sirven C."/>
            <person name="Soanes D.M."/>
            <person name="Talbot N.J."/>
            <person name="Templeton M."/>
            <person name="Yandava C."/>
            <person name="Yarden O."/>
            <person name="Zeng Q."/>
            <person name="Rollins J.A."/>
            <person name="Lebrun M.H."/>
            <person name="Dickman M."/>
        </authorList>
    </citation>
    <scope>NUCLEOTIDE SEQUENCE [LARGE SCALE GENOMIC DNA]</scope>
    <source>
        <strain evidence="2">ATCC 18683 / 1980 / Ss-1</strain>
    </source>
</reference>
<protein>
    <submittedName>
        <fullName evidence="1">Uncharacterized protein</fullName>
    </submittedName>
</protein>
<evidence type="ECO:0000313" key="2">
    <source>
        <dbReference type="Proteomes" id="UP000001312"/>
    </source>
</evidence>
<dbReference type="HOGENOM" id="CLU_2559674_0_0_1"/>
<accession>A7EEM2</accession>
<dbReference type="KEGG" id="ssl:SS1G_03762"/>
<organism evidence="1 2">
    <name type="scientific">Sclerotinia sclerotiorum (strain ATCC 18683 / 1980 / Ss-1)</name>
    <name type="common">White mold</name>
    <name type="synonym">Whetzelinia sclerotiorum</name>
    <dbReference type="NCBI Taxonomy" id="665079"/>
    <lineage>
        <taxon>Eukaryota</taxon>
        <taxon>Fungi</taxon>
        <taxon>Dikarya</taxon>
        <taxon>Ascomycota</taxon>
        <taxon>Pezizomycotina</taxon>
        <taxon>Leotiomycetes</taxon>
        <taxon>Helotiales</taxon>
        <taxon>Sclerotiniaceae</taxon>
        <taxon>Sclerotinia</taxon>
    </lineage>
</organism>
<dbReference type="RefSeq" id="XP_001595673.1">
    <property type="nucleotide sequence ID" value="XM_001595623.1"/>
</dbReference>
<name>A7EEM2_SCLS1</name>